<name>A0A4V2ZBD6_9ACTN</name>
<evidence type="ECO:0000313" key="10">
    <source>
        <dbReference type="Proteomes" id="UP000295136"/>
    </source>
</evidence>
<evidence type="ECO:0000256" key="4">
    <source>
        <dbReference type="ARBA" id="ARBA00022982"/>
    </source>
</evidence>
<dbReference type="PANTHER" id="PTHR36923">
    <property type="entry name" value="FERREDOXIN"/>
    <property type="match status" value="1"/>
</dbReference>
<dbReference type="InterPro" id="IPR051269">
    <property type="entry name" value="Fe-S_cluster_ET"/>
</dbReference>
<dbReference type="Gene3D" id="3.30.70.20">
    <property type="match status" value="1"/>
</dbReference>
<sequence>MKIILDREKCCGSGQCVLTAPALFDQGEEDGLSVLLRPYADAEQHEAVRQAVLVCPGRAISIE</sequence>
<dbReference type="GO" id="GO:0005506">
    <property type="term" value="F:iron ion binding"/>
    <property type="evidence" value="ECO:0007669"/>
    <property type="project" value="UniProtKB-UniRule"/>
</dbReference>
<dbReference type="PANTHER" id="PTHR36923:SF3">
    <property type="entry name" value="FERREDOXIN"/>
    <property type="match status" value="1"/>
</dbReference>
<dbReference type="SUPFAM" id="SSF54862">
    <property type="entry name" value="4Fe-4S ferredoxins"/>
    <property type="match status" value="1"/>
</dbReference>
<keyword evidence="10" id="KW-1185">Reference proteome</keyword>
<keyword evidence="2 8" id="KW-0813">Transport</keyword>
<keyword evidence="4 8" id="KW-0249">Electron transport</keyword>
<comment type="cofactor">
    <cofactor evidence="1">
        <name>[3Fe-4S] cluster</name>
        <dbReference type="ChEBI" id="CHEBI:21137"/>
    </cofactor>
</comment>
<protein>
    <recommendedName>
        <fullName evidence="8">Ferredoxin</fullName>
    </recommendedName>
</protein>
<keyword evidence="7" id="KW-0003">3Fe-4S</keyword>
<accession>A0A4V2ZBD6</accession>
<evidence type="ECO:0000256" key="7">
    <source>
        <dbReference type="ARBA" id="ARBA00023291"/>
    </source>
</evidence>
<comment type="caution">
    <text evidence="9">The sequence shown here is derived from an EMBL/GenBank/DDBJ whole genome shotgun (WGS) entry which is preliminary data.</text>
</comment>
<dbReference type="RefSeq" id="WP_132630039.1">
    <property type="nucleotide sequence ID" value="NZ_SMLD01000019.1"/>
</dbReference>
<dbReference type="AlphaFoldDB" id="A0A4V2ZBD6"/>
<keyword evidence="5 8" id="KW-0408">Iron</keyword>
<dbReference type="InterPro" id="IPR001080">
    <property type="entry name" value="3Fe4S_ferredoxin"/>
</dbReference>
<gene>
    <name evidence="9" type="ORF">E1295_10445</name>
</gene>
<dbReference type="Proteomes" id="UP000295136">
    <property type="component" value="Unassembled WGS sequence"/>
</dbReference>
<evidence type="ECO:0000256" key="2">
    <source>
        <dbReference type="ARBA" id="ARBA00022448"/>
    </source>
</evidence>
<evidence type="ECO:0000256" key="8">
    <source>
        <dbReference type="RuleBase" id="RU368020"/>
    </source>
</evidence>
<evidence type="ECO:0000256" key="1">
    <source>
        <dbReference type="ARBA" id="ARBA00001927"/>
    </source>
</evidence>
<evidence type="ECO:0000313" key="9">
    <source>
        <dbReference type="EMBL" id="TDE56571.1"/>
    </source>
</evidence>
<evidence type="ECO:0000256" key="3">
    <source>
        <dbReference type="ARBA" id="ARBA00022723"/>
    </source>
</evidence>
<dbReference type="GO" id="GO:0051538">
    <property type="term" value="F:3 iron, 4 sulfur cluster binding"/>
    <property type="evidence" value="ECO:0007669"/>
    <property type="project" value="UniProtKB-KW"/>
</dbReference>
<keyword evidence="3 8" id="KW-0479">Metal-binding</keyword>
<evidence type="ECO:0000256" key="6">
    <source>
        <dbReference type="ARBA" id="ARBA00023014"/>
    </source>
</evidence>
<dbReference type="GO" id="GO:0009055">
    <property type="term" value="F:electron transfer activity"/>
    <property type="evidence" value="ECO:0007669"/>
    <property type="project" value="UniProtKB-UniRule"/>
</dbReference>
<dbReference type="Pfam" id="PF13370">
    <property type="entry name" value="Fer4_13"/>
    <property type="match status" value="1"/>
</dbReference>
<organism evidence="9 10">
    <name type="scientific">Nonomuraea mesophila</name>
    <dbReference type="NCBI Taxonomy" id="2530382"/>
    <lineage>
        <taxon>Bacteria</taxon>
        <taxon>Bacillati</taxon>
        <taxon>Actinomycetota</taxon>
        <taxon>Actinomycetes</taxon>
        <taxon>Streptosporangiales</taxon>
        <taxon>Streptosporangiaceae</taxon>
        <taxon>Nonomuraea</taxon>
    </lineage>
</organism>
<comment type="function">
    <text evidence="8">Ferredoxins are iron-sulfur proteins that transfer electrons in a wide variety of metabolic reactions.</text>
</comment>
<dbReference type="PRINTS" id="PR00352">
    <property type="entry name" value="3FE4SFRDOXIN"/>
</dbReference>
<evidence type="ECO:0000256" key="5">
    <source>
        <dbReference type="ARBA" id="ARBA00023004"/>
    </source>
</evidence>
<keyword evidence="6 8" id="KW-0411">Iron-sulfur</keyword>
<reference evidence="9 10" key="1">
    <citation type="submission" date="2019-03" db="EMBL/GenBank/DDBJ databases">
        <title>Draft genome sequences of novel Actinobacteria.</title>
        <authorList>
            <person name="Sahin N."/>
            <person name="Ay H."/>
            <person name="Saygin H."/>
        </authorList>
    </citation>
    <scope>NUCLEOTIDE SEQUENCE [LARGE SCALE GENOMIC DNA]</scope>
    <source>
        <strain evidence="9 10">6K102</strain>
    </source>
</reference>
<dbReference type="EMBL" id="SMLD01000019">
    <property type="protein sequence ID" value="TDE56571.1"/>
    <property type="molecule type" value="Genomic_DNA"/>
</dbReference>
<proteinExistence type="predicted"/>